<dbReference type="InterPro" id="IPR045442">
    <property type="entry name" value="DUF6505"/>
</dbReference>
<protein>
    <submittedName>
        <fullName evidence="1">Uncharacterized protein</fullName>
    </submittedName>
</protein>
<accession>A0A371B3H0</accession>
<dbReference type="AlphaFoldDB" id="A0A371B3H0"/>
<sequence>MKLLRTIRLDTSDTFVFEKAAEPGEWAVSGAFVFWTVDPSTLQGKARSAFRSGFLGVETLGWSTLVQIVEVSDDDRARVVHLLAEKLVAHFGAPDMDAARAAAAEEVAFAESLCNQPKDILVGVHRSFEDGAVRETFRTLRPREGAKPNRVFAFLEVEGADEEQPADQVDLIAMAGREQK</sequence>
<dbReference type="EMBL" id="QRGO01000002">
    <property type="protein sequence ID" value="RDV02072.1"/>
    <property type="molecule type" value="Genomic_DNA"/>
</dbReference>
<evidence type="ECO:0000313" key="2">
    <source>
        <dbReference type="Proteomes" id="UP000263993"/>
    </source>
</evidence>
<proteinExistence type="predicted"/>
<dbReference type="Proteomes" id="UP000263993">
    <property type="component" value="Unassembled WGS sequence"/>
</dbReference>
<evidence type="ECO:0000313" key="1">
    <source>
        <dbReference type="EMBL" id="RDV02072.1"/>
    </source>
</evidence>
<dbReference type="RefSeq" id="WP_115518193.1">
    <property type="nucleotide sequence ID" value="NZ_QRGO01000002.1"/>
</dbReference>
<dbReference type="OrthoDB" id="7355897at2"/>
<dbReference type="Pfam" id="PF20115">
    <property type="entry name" value="DUF6505"/>
    <property type="match status" value="1"/>
</dbReference>
<name>A0A371B3H0_9BRAD</name>
<reference evidence="2" key="1">
    <citation type="submission" date="2018-08" db="EMBL/GenBank/DDBJ databases">
        <authorList>
            <person name="Kim S.-J."/>
            <person name="Jung G.-Y."/>
        </authorList>
    </citation>
    <scope>NUCLEOTIDE SEQUENCE [LARGE SCALE GENOMIC DNA]</scope>
    <source>
        <strain evidence="2">GY_H</strain>
    </source>
</reference>
<gene>
    <name evidence="1" type="ORF">DXH78_15840</name>
</gene>
<comment type="caution">
    <text evidence="1">The sequence shown here is derived from an EMBL/GenBank/DDBJ whole genome shotgun (WGS) entry which is preliminary data.</text>
</comment>
<organism evidence="1 2">
    <name type="scientific">Undibacter mobilis</name>
    <dbReference type="NCBI Taxonomy" id="2292256"/>
    <lineage>
        <taxon>Bacteria</taxon>
        <taxon>Pseudomonadati</taxon>
        <taxon>Pseudomonadota</taxon>
        <taxon>Alphaproteobacteria</taxon>
        <taxon>Hyphomicrobiales</taxon>
        <taxon>Nitrobacteraceae</taxon>
        <taxon>Undibacter</taxon>
    </lineage>
</organism>
<keyword evidence="2" id="KW-1185">Reference proteome</keyword>